<evidence type="ECO:0000256" key="4">
    <source>
        <dbReference type="ARBA" id="ARBA00023163"/>
    </source>
</evidence>
<feature type="domain" description="MADS-box" evidence="6">
    <location>
        <begin position="4"/>
        <end position="64"/>
    </location>
</feature>
<evidence type="ECO:0000313" key="7">
    <source>
        <dbReference type="EMBL" id="AIZ95380.1"/>
    </source>
</evidence>
<evidence type="ECO:0000256" key="3">
    <source>
        <dbReference type="ARBA" id="ARBA00023125"/>
    </source>
</evidence>
<dbReference type="GO" id="GO:0003677">
    <property type="term" value="F:DNA binding"/>
    <property type="evidence" value="ECO:0007669"/>
    <property type="project" value="UniProtKB-KW"/>
</dbReference>
<name>A0A1L1WKX0_9ASPA</name>
<keyword evidence="3" id="KW-0238">DNA-binding</keyword>
<dbReference type="EMBL" id="KP241054">
    <property type="protein sequence ID" value="AIZ95380.1"/>
    <property type="molecule type" value="Genomic_DNA"/>
</dbReference>
<dbReference type="Gene3D" id="3.40.1810.10">
    <property type="entry name" value="Transcription factor, MADS-box"/>
    <property type="match status" value="1"/>
</dbReference>
<evidence type="ECO:0000259" key="6">
    <source>
        <dbReference type="PROSITE" id="PS50066"/>
    </source>
</evidence>
<dbReference type="SUPFAM" id="SSF55455">
    <property type="entry name" value="SRF-like"/>
    <property type="match status" value="1"/>
</dbReference>
<gene>
    <name evidence="7" type="primary">MADS34</name>
</gene>
<reference evidence="7" key="1">
    <citation type="submission" date="2014-11" db="EMBL/GenBank/DDBJ databases">
        <title>Draft genome sequences of the model orchid Erycina pusilla.</title>
        <authorList>
            <person name="Lin C.-S."/>
            <person name="Huang Y.-T."/>
            <person name="Albert V.A."/>
            <person name="Lin S.-Y."/>
            <person name="Ou C.-I."/>
            <person name="Hsu C.-T."/>
            <person name="Liao D.-C."/>
            <person name="Wu F.-H."/>
            <person name="Chang W.-J."/>
            <person name="Shih M.-C."/>
            <person name="Su Y.-H."/>
            <person name="Ho B.-C."/>
            <person name="Yu S.-L."/>
            <person name="Chan M.-T."/>
            <person name="Chen J.J.W."/>
        </authorList>
    </citation>
    <scope>NUCLEOTIDE SEQUENCE</scope>
</reference>
<dbReference type="InterPro" id="IPR002100">
    <property type="entry name" value="TF_MADSbox"/>
</dbReference>
<dbReference type="InterPro" id="IPR050142">
    <property type="entry name" value="MADS-box/MEF2_TF"/>
</dbReference>
<dbReference type="PROSITE" id="PS50066">
    <property type="entry name" value="MADS_BOX_2"/>
    <property type="match status" value="1"/>
</dbReference>
<dbReference type="PANTHER" id="PTHR48019">
    <property type="entry name" value="SERUM RESPONSE FACTOR HOMOLOG"/>
    <property type="match status" value="1"/>
</dbReference>
<keyword evidence="5" id="KW-0539">Nucleus</keyword>
<comment type="subcellular location">
    <subcellularLocation>
        <location evidence="1">Nucleus</location>
    </subcellularLocation>
</comment>
<accession>A0A1L1WKX0</accession>
<protein>
    <submittedName>
        <fullName evidence="7">MADS34</fullName>
    </submittedName>
</protein>
<dbReference type="GO" id="GO:0005634">
    <property type="term" value="C:nucleus"/>
    <property type="evidence" value="ECO:0007669"/>
    <property type="project" value="UniProtKB-SubCell"/>
</dbReference>
<keyword evidence="4" id="KW-0804">Transcription</keyword>
<evidence type="ECO:0000256" key="1">
    <source>
        <dbReference type="ARBA" id="ARBA00004123"/>
    </source>
</evidence>
<proteinExistence type="predicted"/>
<evidence type="ECO:0000256" key="2">
    <source>
        <dbReference type="ARBA" id="ARBA00023015"/>
    </source>
</evidence>
<sequence length="376" mass="42935">MVGKGRKKTDLKLIEKKESRLVCFSKRRAGFFKKAKELSILTGANIGAVVFSPAGKLFSMETKILDYHLKCPIEEAPFWWNKSQLQNMSYEQLLQFQRTMLEFGEKKFGVSAEDLLNGTQESSKLCNNETANDSLQLEMLTSTLGDFPCDEHLLLQGTHESFNFCSNEIVNDSLHMEMEMLPSIFDSSWDDFCLDSFHDLPKSSNFCFNGSTEIVNDSLQMGMEMLPSKFGSDWDDFCLDSFHDLPKISNFECNGSTETVNECFKMEMDEQLFLQGIQEIPYEENLCCCGNDSFETVKGSLHMETEKLPSTFSSNFVFDDQQFDGWMTDFFHSSFNDLPDDQQNLFQKNNFFCGGDLTGPDIEIFPSTFSSNLAFH</sequence>
<dbReference type="CDD" id="cd00120">
    <property type="entry name" value="MADS"/>
    <property type="match status" value="1"/>
</dbReference>
<dbReference type="SMART" id="SM00432">
    <property type="entry name" value="MADS"/>
    <property type="match status" value="1"/>
</dbReference>
<evidence type="ECO:0000256" key="5">
    <source>
        <dbReference type="ARBA" id="ARBA00023242"/>
    </source>
</evidence>
<keyword evidence="2" id="KW-0805">Transcription regulation</keyword>
<dbReference type="PRINTS" id="PR00404">
    <property type="entry name" value="MADSDOMAIN"/>
</dbReference>
<dbReference type="InterPro" id="IPR036879">
    <property type="entry name" value="TF_MADSbox_sf"/>
</dbReference>
<dbReference type="AlphaFoldDB" id="A0A1L1WKX0"/>
<dbReference type="Pfam" id="PF00319">
    <property type="entry name" value="SRF-TF"/>
    <property type="match status" value="1"/>
</dbReference>
<organism evidence="7">
    <name type="scientific">Erycina pusilla</name>
    <dbReference type="NCBI Taxonomy" id="154679"/>
    <lineage>
        <taxon>Eukaryota</taxon>
        <taxon>Viridiplantae</taxon>
        <taxon>Streptophyta</taxon>
        <taxon>Embryophyta</taxon>
        <taxon>Tracheophyta</taxon>
        <taxon>Spermatophyta</taxon>
        <taxon>Magnoliopsida</taxon>
        <taxon>Liliopsida</taxon>
        <taxon>Asparagales</taxon>
        <taxon>Orchidaceae</taxon>
        <taxon>Epidendroideae</taxon>
        <taxon>Cymbidieae</taxon>
        <taxon>Oncidiinae</taxon>
        <taxon>Erycina</taxon>
    </lineage>
</organism>
<dbReference type="GO" id="GO:0046983">
    <property type="term" value="F:protein dimerization activity"/>
    <property type="evidence" value="ECO:0007669"/>
    <property type="project" value="InterPro"/>
</dbReference>